<feature type="binding site" evidence="6">
    <location>
        <position position="98"/>
    </location>
    <ligand>
        <name>Mg(2+)</name>
        <dbReference type="ChEBI" id="CHEBI:18420"/>
    </ligand>
</feature>
<keyword evidence="5 6" id="KW-0460">Magnesium</keyword>
<dbReference type="InterPro" id="IPR029060">
    <property type="entry name" value="PIN-like_dom_sf"/>
</dbReference>
<feature type="domain" description="PIN" evidence="7">
    <location>
        <begin position="5"/>
        <end position="123"/>
    </location>
</feature>
<dbReference type="Gene3D" id="3.40.50.1010">
    <property type="entry name" value="5'-nuclease"/>
    <property type="match status" value="1"/>
</dbReference>
<dbReference type="RefSeq" id="WP_044887375.1">
    <property type="nucleotide sequence ID" value="NZ_JYFN01000050.1"/>
</dbReference>
<accession>A0A0D8B9G6</accession>
<evidence type="ECO:0000256" key="2">
    <source>
        <dbReference type="ARBA" id="ARBA00022722"/>
    </source>
</evidence>
<reference evidence="8 9" key="2">
    <citation type="journal article" date="2016" name="Genome Announc.">
        <title>Permanent Draft Genome Sequences for Two Variants of Frankia sp. Strain CpI1, the First Frankia Strain Isolated from Root Nodules of Comptonia peregrina.</title>
        <authorList>
            <person name="Oshone R."/>
            <person name="Hurst S.G.IV."/>
            <person name="Abebe-Akele F."/>
            <person name="Simpson S."/>
            <person name="Morris K."/>
            <person name="Thomas W.K."/>
            <person name="Tisa L.S."/>
        </authorList>
    </citation>
    <scope>NUCLEOTIDE SEQUENCE [LARGE SCALE GENOMIC DNA]</scope>
    <source>
        <strain evidence="9">CpI1-S</strain>
    </source>
</reference>
<evidence type="ECO:0000256" key="5">
    <source>
        <dbReference type="ARBA" id="ARBA00022842"/>
    </source>
</evidence>
<comment type="cofactor">
    <cofactor evidence="6">
        <name>Mg(2+)</name>
        <dbReference type="ChEBI" id="CHEBI:18420"/>
    </cofactor>
</comment>
<evidence type="ECO:0000256" key="1">
    <source>
        <dbReference type="ARBA" id="ARBA00022649"/>
    </source>
</evidence>
<gene>
    <name evidence="6" type="primary">vapC</name>
    <name evidence="8" type="ORF">FF36_04869</name>
</gene>
<dbReference type="CDD" id="cd09873">
    <property type="entry name" value="PIN_Pae0151-like"/>
    <property type="match status" value="1"/>
</dbReference>
<dbReference type="AlphaFoldDB" id="A0A0D8B9G6"/>
<dbReference type="GO" id="GO:0004540">
    <property type="term" value="F:RNA nuclease activity"/>
    <property type="evidence" value="ECO:0007669"/>
    <property type="project" value="InterPro"/>
</dbReference>
<keyword evidence="6" id="KW-0800">Toxin</keyword>
<dbReference type="Pfam" id="PF01850">
    <property type="entry name" value="PIN"/>
    <property type="match status" value="1"/>
</dbReference>
<dbReference type="HAMAP" id="MF_00265">
    <property type="entry name" value="VapC_Nob1"/>
    <property type="match status" value="1"/>
</dbReference>
<dbReference type="PANTHER" id="PTHR35901:SF1">
    <property type="entry name" value="EXONUCLEASE VAPC9"/>
    <property type="match status" value="1"/>
</dbReference>
<comment type="similarity">
    <text evidence="6">Belongs to the PINc/VapC protein family.</text>
</comment>
<reference evidence="9" key="1">
    <citation type="submission" date="2015-02" db="EMBL/GenBank/DDBJ databases">
        <title>Draft Genome of Frankia sp. CpI1-S.</title>
        <authorList>
            <person name="Oshone R.T."/>
            <person name="Ngom M."/>
            <person name="Ghodhbane-Gtari F."/>
            <person name="Gtari M."/>
            <person name="Morris K."/>
            <person name="Thomas K."/>
            <person name="Sen A."/>
            <person name="Tisa L.S."/>
        </authorList>
    </citation>
    <scope>NUCLEOTIDE SEQUENCE [LARGE SCALE GENOMIC DNA]</scope>
    <source>
        <strain evidence="9">CpI1-S</strain>
    </source>
</reference>
<dbReference type="InterPro" id="IPR044153">
    <property type="entry name" value="PIN_Pae0151-like"/>
</dbReference>
<organism evidence="8 9">
    <name type="scientific">Frankia torreyi</name>
    <dbReference type="NCBI Taxonomy" id="1856"/>
    <lineage>
        <taxon>Bacteria</taxon>
        <taxon>Bacillati</taxon>
        <taxon>Actinomycetota</taxon>
        <taxon>Actinomycetes</taxon>
        <taxon>Frankiales</taxon>
        <taxon>Frankiaceae</taxon>
        <taxon>Frankia</taxon>
    </lineage>
</organism>
<dbReference type="EMBL" id="JYFN01000050">
    <property type="protein sequence ID" value="KJE20821.1"/>
    <property type="molecule type" value="Genomic_DNA"/>
</dbReference>
<keyword evidence="2 6" id="KW-0540">Nuclease</keyword>
<keyword evidence="3 6" id="KW-0479">Metal-binding</keyword>
<evidence type="ECO:0000313" key="8">
    <source>
        <dbReference type="EMBL" id="KJE20821.1"/>
    </source>
</evidence>
<sequence length="133" mass="14899">MTLTYVVDCSLVIDVLSVRDGDEVLRQRLSAPRTLHAPHHLDVEVASTVRRLAAGKKITAHRGEQMLADYARLRITRHPVWPYHPRMWELRHNLGAYDAAYIALAEALGCNLLTGDTKLKNAAGHRATVIVTR</sequence>
<dbReference type="InterPro" id="IPR022907">
    <property type="entry name" value="VapC_family"/>
</dbReference>
<feature type="binding site" evidence="6">
    <location>
        <position position="8"/>
    </location>
    <ligand>
        <name>Mg(2+)</name>
        <dbReference type="ChEBI" id="CHEBI:18420"/>
    </ligand>
</feature>
<dbReference type="GO" id="GO:0000287">
    <property type="term" value="F:magnesium ion binding"/>
    <property type="evidence" value="ECO:0007669"/>
    <property type="project" value="UniProtKB-UniRule"/>
</dbReference>
<keyword evidence="9" id="KW-1185">Reference proteome</keyword>
<dbReference type="GO" id="GO:0016787">
    <property type="term" value="F:hydrolase activity"/>
    <property type="evidence" value="ECO:0007669"/>
    <property type="project" value="UniProtKB-KW"/>
</dbReference>
<name>A0A0D8B9G6_9ACTN</name>
<dbReference type="OrthoDB" id="4377304at2"/>
<dbReference type="PATRIC" id="fig|1502723.3.peg.4850"/>
<dbReference type="SUPFAM" id="SSF88723">
    <property type="entry name" value="PIN domain-like"/>
    <property type="match status" value="1"/>
</dbReference>
<dbReference type="PANTHER" id="PTHR35901">
    <property type="entry name" value="RIBONUCLEASE VAPC3"/>
    <property type="match status" value="1"/>
</dbReference>
<keyword evidence="1 6" id="KW-1277">Toxin-antitoxin system</keyword>
<dbReference type="InterPro" id="IPR051619">
    <property type="entry name" value="TypeII_TA_RNase_PINc/VapC"/>
</dbReference>
<keyword evidence="4 6" id="KW-0378">Hydrolase</keyword>
<protein>
    <recommendedName>
        <fullName evidence="6">Ribonuclease VapC</fullName>
        <shortName evidence="6">RNase VapC</shortName>
        <ecNumber evidence="6">3.1.-.-</ecNumber>
    </recommendedName>
    <alternativeName>
        <fullName evidence="6">Toxin VapC</fullName>
    </alternativeName>
</protein>
<evidence type="ECO:0000256" key="4">
    <source>
        <dbReference type="ARBA" id="ARBA00022801"/>
    </source>
</evidence>
<dbReference type="EC" id="3.1.-.-" evidence="6"/>
<dbReference type="InterPro" id="IPR002716">
    <property type="entry name" value="PIN_dom"/>
</dbReference>
<dbReference type="Proteomes" id="UP000032545">
    <property type="component" value="Unassembled WGS sequence"/>
</dbReference>
<dbReference type="GO" id="GO:0090729">
    <property type="term" value="F:toxin activity"/>
    <property type="evidence" value="ECO:0007669"/>
    <property type="project" value="UniProtKB-KW"/>
</dbReference>
<comment type="caution">
    <text evidence="8">The sequence shown here is derived from an EMBL/GenBank/DDBJ whole genome shotgun (WGS) entry which is preliminary data.</text>
</comment>
<evidence type="ECO:0000313" key="9">
    <source>
        <dbReference type="Proteomes" id="UP000032545"/>
    </source>
</evidence>
<comment type="function">
    <text evidence="6">Toxic component of a toxin-antitoxin (TA) system. An RNase.</text>
</comment>
<evidence type="ECO:0000259" key="7">
    <source>
        <dbReference type="Pfam" id="PF01850"/>
    </source>
</evidence>
<proteinExistence type="inferred from homology"/>
<evidence type="ECO:0000256" key="3">
    <source>
        <dbReference type="ARBA" id="ARBA00022723"/>
    </source>
</evidence>
<evidence type="ECO:0000256" key="6">
    <source>
        <dbReference type="HAMAP-Rule" id="MF_00265"/>
    </source>
</evidence>